<feature type="transmembrane region" description="Helical" evidence="1">
    <location>
        <begin position="113"/>
        <end position="142"/>
    </location>
</feature>
<evidence type="ECO:0000259" key="2">
    <source>
        <dbReference type="PROSITE" id="PS50109"/>
    </source>
</evidence>
<dbReference type="InterPro" id="IPR005467">
    <property type="entry name" value="His_kinase_dom"/>
</dbReference>
<dbReference type="Proteomes" id="UP000221538">
    <property type="component" value="Unassembled WGS sequence"/>
</dbReference>
<keyword evidence="1" id="KW-0812">Transmembrane</keyword>
<keyword evidence="3" id="KW-0418">Kinase</keyword>
<evidence type="ECO:0000256" key="1">
    <source>
        <dbReference type="SAM" id="Phobius"/>
    </source>
</evidence>
<feature type="transmembrane region" description="Helical" evidence="1">
    <location>
        <begin position="42"/>
        <end position="62"/>
    </location>
</feature>
<dbReference type="AlphaFoldDB" id="A0A292Z9W0"/>
<dbReference type="GO" id="GO:0016301">
    <property type="term" value="F:kinase activity"/>
    <property type="evidence" value="ECO:0007669"/>
    <property type="project" value="UniProtKB-KW"/>
</dbReference>
<keyword evidence="1" id="KW-1133">Transmembrane helix</keyword>
<accession>A0A292Z9W0</accession>
<dbReference type="SMART" id="SM00387">
    <property type="entry name" value="HATPase_c"/>
    <property type="match status" value="1"/>
</dbReference>
<keyword evidence="1" id="KW-0472">Membrane</keyword>
<comment type="caution">
    <text evidence="3">The sequence shown here is derived from an EMBL/GenBank/DDBJ whole genome shotgun (WGS) entry which is preliminary data.</text>
</comment>
<gene>
    <name evidence="3" type="ORF">SFOMI_0094</name>
</gene>
<dbReference type="InterPro" id="IPR036890">
    <property type="entry name" value="HATPase_C_sf"/>
</dbReference>
<keyword evidence="3" id="KW-0808">Transferase</keyword>
<reference evidence="3 4" key="1">
    <citation type="journal article" date="2013" name="Biodegradation">
        <title>Occurrence of 4-tert-butylphenol (4-t-BP) biodegradation in an aquatic sample caused by the presence of Spirodela polyrrhiza and isolation of a 4-t-BP-utilizing bacterium.</title>
        <authorList>
            <person name="Ogata Y."/>
            <person name="Toyama T."/>
            <person name="Yu N."/>
            <person name="Wang X."/>
            <person name="Sei K."/>
            <person name="Ike M."/>
        </authorList>
    </citation>
    <scope>NUCLEOTIDE SEQUENCE [LARGE SCALE GENOMIC DNA]</scope>
    <source>
        <strain evidence="3 4">OMI</strain>
    </source>
</reference>
<feature type="domain" description="Histidine kinase" evidence="2">
    <location>
        <begin position="206"/>
        <end position="400"/>
    </location>
</feature>
<name>A0A292Z9W0_SPHSA</name>
<evidence type="ECO:0000313" key="4">
    <source>
        <dbReference type="Proteomes" id="UP000221538"/>
    </source>
</evidence>
<organism evidence="3 4">
    <name type="scientific">Sphingobium fuliginis (strain ATCC 27551)</name>
    <dbReference type="NCBI Taxonomy" id="336203"/>
    <lineage>
        <taxon>Bacteria</taxon>
        <taxon>Pseudomonadati</taxon>
        <taxon>Pseudomonadota</taxon>
        <taxon>Alphaproteobacteria</taxon>
        <taxon>Sphingomonadales</taxon>
        <taxon>Sphingomonadaceae</taxon>
        <taxon>Sphingobium</taxon>
    </lineage>
</organism>
<protein>
    <submittedName>
        <fullName evidence="3">Two-component oxygen-sensor histidine kinase FixL</fullName>
    </submittedName>
</protein>
<dbReference type="InterPro" id="IPR003594">
    <property type="entry name" value="HATPase_dom"/>
</dbReference>
<reference evidence="3 4" key="2">
    <citation type="journal article" date="2013" name="Environ. Sci. Technol.">
        <title>The 4-tert-butylphenol-utilizing bacterium Sphingobium fuliginis OMI can degrade bisphenols via phenolic ring hydroxylation and meta-cleavage pathway.</title>
        <authorList>
            <person name="Ogata Y."/>
            <person name="Goda S."/>
            <person name="Toyama T."/>
            <person name="Sei K."/>
            <person name="Ike M."/>
        </authorList>
    </citation>
    <scope>NUCLEOTIDE SEQUENCE [LARGE SCALE GENOMIC DNA]</scope>
    <source>
        <strain evidence="3 4">OMI</strain>
    </source>
</reference>
<dbReference type="Pfam" id="PF02518">
    <property type="entry name" value="HATPase_c"/>
    <property type="match status" value="1"/>
</dbReference>
<dbReference type="Gene3D" id="3.30.565.10">
    <property type="entry name" value="Histidine kinase-like ATPase, C-terminal domain"/>
    <property type="match status" value="1"/>
</dbReference>
<dbReference type="Gene3D" id="1.10.287.130">
    <property type="match status" value="1"/>
</dbReference>
<dbReference type="EMBL" id="BEWI01000027">
    <property type="protein sequence ID" value="GAY19575.1"/>
    <property type="molecule type" value="Genomic_DNA"/>
</dbReference>
<proteinExistence type="predicted"/>
<dbReference type="PROSITE" id="PS50109">
    <property type="entry name" value="HIS_KIN"/>
    <property type="match status" value="1"/>
</dbReference>
<sequence length="403" mass="42541">MPLGLAAVAAPNVAALSALPEALWRPDLTGVEGARDMITSLAAFAVGDLLGVLMLAPPLLWIAEMFARRRRPRLRIDAAWGPALAESTALLLGAIGLTEILRRVELGMQPMPVILAVAWIGLRFGRAAVWLALLVVTLLILPHTAQDMTTAARLELHLSLATVVVVGYLAGSFADAQRQARIDVERRDRLLFQAERLKTLRAMSVAVIHEVSQPLSTLAIEAKHLHAITGISDPEIAQSAALIDRKAATLSHLVRRLRGYGGRVVDEPTPLPVTALIESVAALVAPEAKSRGITLKVAPVDPDLVVLAQGVELAQAVVNLLRNAIQSASDGKVRLATAREGPRIQIIVTNRHGADLAPHSGMGVGTLVARAIVEAHGGAVSRNLTPFGDVIATISLPAIGEAG</sequence>
<evidence type="ECO:0000313" key="3">
    <source>
        <dbReference type="EMBL" id="GAY19575.1"/>
    </source>
</evidence>
<feature type="transmembrane region" description="Helical" evidence="1">
    <location>
        <begin position="154"/>
        <end position="174"/>
    </location>
</feature>
<dbReference type="PANTHER" id="PTHR43065:SF42">
    <property type="entry name" value="TWO-COMPONENT SENSOR PPRA"/>
    <property type="match status" value="1"/>
</dbReference>
<dbReference type="SUPFAM" id="SSF55874">
    <property type="entry name" value="ATPase domain of HSP90 chaperone/DNA topoisomerase II/histidine kinase"/>
    <property type="match status" value="1"/>
</dbReference>
<dbReference type="PANTHER" id="PTHR43065">
    <property type="entry name" value="SENSOR HISTIDINE KINASE"/>
    <property type="match status" value="1"/>
</dbReference>